<dbReference type="GO" id="GO:0071949">
    <property type="term" value="F:FAD binding"/>
    <property type="evidence" value="ECO:0007669"/>
    <property type="project" value="InterPro"/>
</dbReference>
<evidence type="ECO:0000256" key="1">
    <source>
        <dbReference type="ARBA" id="ARBA00023002"/>
    </source>
</evidence>
<dbReference type="RefSeq" id="WP_184016641.1">
    <property type="nucleotide sequence ID" value="NZ_JACHFD010000004.1"/>
</dbReference>
<accession>A0A840UYW0</accession>
<evidence type="ECO:0000259" key="3">
    <source>
        <dbReference type="Pfam" id="PF01494"/>
    </source>
</evidence>
<dbReference type="EMBL" id="JACHFD010000004">
    <property type="protein sequence ID" value="MBB5350925.1"/>
    <property type="molecule type" value="Genomic_DNA"/>
</dbReference>
<name>A0A840UYW0_9BACT</name>
<comment type="caution">
    <text evidence="4">The sequence shown here is derived from an EMBL/GenBank/DDBJ whole genome shotgun (WGS) entry which is preliminary data.</text>
</comment>
<dbReference type="InterPro" id="IPR002938">
    <property type="entry name" value="FAD-bd"/>
</dbReference>
<keyword evidence="5" id="KW-1185">Reference proteome</keyword>
<dbReference type="Pfam" id="PF01494">
    <property type="entry name" value="FAD_binding_3"/>
    <property type="match status" value="1"/>
</dbReference>
<reference evidence="4 5" key="1">
    <citation type="submission" date="2020-08" db="EMBL/GenBank/DDBJ databases">
        <title>Genomic Encyclopedia of Type Strains, Phase IV (KMG-IV): sequencing the most valuable type-strain genomes for metagenomic binning, comparative biology and taxonomic classification.</title>
        <authorList>
            <person name="Goeker M."/>
        </authorList>
    </citation>
    <scope>NUCLEOTIDE SEQUENCE [LARGE SCALE GENOMIC DNA]</scope>
    <source>
        <strain evidence="4 5">YC6886</strain>
    </source>
</reference>
<feature type="domain" description="FAD-binding" evidence="3">
    <location>
        <begin position="22"/>
        <end position="186"/>
    </location>
</feature>
<dbReference type="PRINTS" id="PR00420">
    <property type="entry name" value="RNGMNOXGNASE"/>
</dbReference>
<evidence type="ECO:0000313" key="4">
    <source>
        <dbReference type="EMBL" id="MBB5350925.1"/>
    </source>
</evidence>
<dbReference type="PANTHER" id="PTHR13789">
    <property type="entry name" value="MONOOXYGENASE"/>
    <property type="match status" value="1"/>
</dbReference>
<dbReference type="PANTHER" id="PTHR13789:SF309">
    <property type="entry name" value="PUTATIVE (AFU_ORTHOLOGUE AFUA_6G14510)-RELATED"/>
    <property type="match status" value="1"/>
</dbReference>
<dbReference type="InterPro" id="IPR050493">
    <property type="entry name" value="FAD-dep_Monooxygenase_BioMet"/>
</dbReference>
<dbReference type="Gene3D" id="3.50.50.60">
    <property type="entry name" value="FAD/NAD(P)-binding domain"/>
    <property type="match status" value="1"/>
</dbReference>
<sequence length="250" mass="27523">MQEISLGGGGGMAQPFAVRRMRIALVGSGTAGPAAAILLARQGHEVVVYERAPDCRPVGAGFLLQPSGMGVLDELGILAPILRHGARVDRLHIMESDGRDLLDLRYQKMGEGRFGLGLHRPVLLHYLLEAAAEEGVPVHWGHEVLSAKRETEGWRLRFVEQEDACRFDLLLIGDGARSTLRDQLKPAAVNRGYPWGAHWFIGRSDGSFPAHELHQIVRGTRQLAGFLPTGFELGKTDHPFRFKLNVICSR</sequence>
<dbReference type="AlphaFoldDB" id="A0A840UYW0"/>
<keyword evidence="2" id="KW-0503">Monooxygenase</keyword>
<keyword evidence="1" id="KW-0560">Oxidoreductase</keyword>
<dbReference type="InterPro" id="IPR036188">
    <property type="entry name" value="FAD/NAD-bd_sf"/>
</dbReference>
<dbReference type="Gene3D" id="3.30.9.10">
    <property type="entry name" value="D-Amino Acid Oxidase, subunit A, domain 2"/>
    <property type="match status" value="1"/>
</dbReference>
<evidence type="ECO:0000313" key="5">
    <source>
        <dbReference type="Proteomes" id="UP000557717"/>
    </source>
</evidence>
<gene>
    <name evidence="4" type="ORF">HNR46_001159</name>
</gene>
<evidence type="ECO:0000256" key="2">
    <source>
        <dbReference type="ARBA" id="ARBA00023033"/>
    </source>
</evidence>
<dbReference type="GO" id="GO:0004497">
    <property type="term" value="F:monooxygenase activity"/>
    <property type="evidence" value="ECO:0007669"/>
    <property type="project" value="UniProtKB-KW"/>
</dbReference>
<dbReference type="SUPFAM" id="SSF51905">
    <property type="entry name" value="FAD/NAD(P)-binding domain"/>
    <property type="match status" value="1"/>
</dbReference>
<organism evidence="4 5">
    <name type="scientific">Haloferula luteola</name>
    <dbReference type="NCBI Taxonomy" id="595692"/>
    <lineage>
        <taxon>Bacteria</taxon>
        <taxon>Pseudomonadati</taxon>
        <taxon>Verrucomicrobiota</taxon>
        <taxon>Verrucomicrobiia</taxon>
        <taxon>Verrucomicrobiales</taxon>
        <taxon>Verrucomicrobiaceae</taxon>
        <taxon>Haloferula</taxon>
    </lineage>
</organism>
<protein>
    <submittedName>
        <fullName evidence="4">2-polyprenyl-6-methoxyphenol hydroxylase-like FAD-dependent oxidoreductase</fullName>
    </submittedName>
</protein>
<dbReference type="Proteomes" id="UP000557717">
    <property type="component" value="Unassembled WGS sequence"/>
</dbReference>
<proteinExistence type="predicted"/>